<name>A0A2T0PSZ6_9ACTN</name>
<dbReference type="RefSeq" id="WP_106253458.1">
    <property type="nucleotide sequence ID" value="NZ_PVZC01000012.1"/>
</dbReference>
<dbReference type="EMBL" id="PVZC01000012">
    <property type="protein sequence ID" value="PRX92031.1"/>
    <property type="molecule type" value="Genomic_DNA"/>
</dbReference>
<evidence type="ECO:0000313" key="1">
    <source>
        <dbReference type="EMBL" id="PRX92031.1"/>
    </source>
</evidence>
<sequence length="72" mass="8317">MGLFSRKTNADRPQTVALRNQYKARVREIEKQIADLDADHARDPSDPQGHHHIRRNLEANLSICKDNVRDLT</sequence>
<reference evidence="1 2" key="1">
    <citation type="submission" date="2018-03" db="EMBL/GenBank/DDBJ databases">
        <title>Genomic Encyclopedia of Archaeal and Bacterial Type Strains, Phase II (KMG-II): from individual species to whole genera.</title>
        <authorList>
            <person name="Goeker M."/>
        </authorList>
    </citation>
    <scope>NUCLEOTIDE SEQUENCE [LARGE SCALE GENOMIC DNA]</scope>
    <source>
        <strain evidence="1 2">DSM 45601</strain>
    </source>
</reference>
<dbReference type="Proteomes" id="UP000237846">
    <property type="component" value="Unassembled WGS sequence"/>
</dbReference>
<comment type="caution">
    <text evidence="1">The sequence shown here is derived from an EMBL/GenBank/DDBJ whole genome shotgun (WGS) entry which is preliminary data.</text>
</comment>
<keyword evidence="2" id="KW-1185">Reference proteome</keyword>
<organism evidence="1 2">
    <name type="scientific">Allonocardiopsis opalescens</name>
    <dbReference type="NCBI Taxonomy" id="1144618"/>
    <lineage>
        <taxon>Bacteria</taxon>
        <taxon>Bacillati</taxon>
        <taxon>Actinomycetota</taxon>
        <taxon>Actinomycetes</taxon>
        <taxon>Streptosporangiales</taxon>
        <taxon>Allonocardiopsis</taxon>
    </lineage>
</organism>
<gene>
    <name evidence="1" type="ORF">CLV72_112104</name>
</gene>
<accession>A0A2T0PSZ6</accession>
<evidence type="ECO:0000313" key="2">
    <source>
        <dbReference type="Proteomes" id="UP000237846"/>
    </source>
</evidence>
<dbReference type="AlphaFoldDB" id="A0A2T0PSZ6"/>
<protein>
    <submittedName>
        <fullName evidence="1">Uncharacterized protein</fullName>
    </submittedName>
</protein>
<proteinExistence type="predicted"/>